<dbReference type="InterPro" id="IPR000157">
    <property type="entry name" value="TIR_dom"/>
</dbReference>
<dbReference type="InterPro" id="IPR035897">
    <property type="entry name" value="Toll_tir_struct_dom_sf"/>
</dbReference>
<name>A0A3P6FLI2_BRAOL</name>
<protein>
    <recommendedName>
        <fullName evidence="1">TIR domain-containing protein</fullName>
    </recommendedName>
</protein>
<dbReference type="AlphaFoldDB" id="A0A3P6FLI2"/>
<sequence length="89" mass="10176">METEVISKPHKLKFDVFLSFRGEDTRHNFTERVYDALHRKEKVWSFTTMKVCNEVMRSILDSSPAIEDSAASSSFYPLAMLTLTGALTN</sequence>
<dbReference type="Pfam" id="PF01582">
    <property type="entry name" value="TIR"/>
    <property type="match status" value="1"/>
</dbReference>
<evidence type="ECO:0000259" key="1">
    <source>
        <dbReference type="Pfam" id="PF01582"/>
    </source>
</evidence>
<proteinExistence type="predicted"/>
<evidence type="ECO:0000313" key="2">
    <source>
        <dbReference type="EMBL" id="VDD43739.1"/>
    </source>
</evidence>
<dbReference type="SUPFAM" id="SSF52200">
    <property type="entry name" value="Toll/Interleukin receptor TIR domain"/>
    <property type="match status" value="1"/>
</dbReference>
<dbReference type="EMBL" id="LR031877">
    <property type="protein sequence ID" value="VDD43739.1"/>
    <property type="molecule type" value="Genomic_DNA"/>
</dbReference>
<organism evidence="2">
    <name type="scientific">Brassica oleracea</name>
    <name type="common">Wild cabbage</name>
    <dbReference type="NCBI Taxonomy" id="3712"/>
    <lineage>
        <taxon>Eukaryota</taxon>
        <taxon>Viridiplantae</taxon>
        <taxon>Streptophyta</taxon>
        <taxon>Embryophyta</taxon>
        <taxon>Tracheophyta</taxon>
        <taxon>Spermatophyta</taxon>
        <taxon>Magnoliopsida</taxon>
        <taxon>eudicotyledons</taxon>
        <taxon>Gunneridae</taxon>
        <taxon>Pentapetalae</taxon>
        <taxon>rosids</taxon>
        <taxon>malvids</taxon>
        <taxon>Brassicales</taxon>
        <taxon>Brassicaceae</taxon>
        <taxon>Brassiceae</taxon>
        <taxon>Brassica</taxon>
    </lineage>
</organism>
<dbReference type="Gene3D" id="3.40.50.10140">
    <property type="entry name" value="Toll/interleukin-1 receptor homology (TIR) domain"/>
    <property type="match status" value="1"/>
</dbReference>
<gene>
    <name evidence="2" type="ORF">BOLC5T31286H</name>
</gene>
<reference evidence="2" key="1">
    <citation type="submission" date="2018-11" db="EMBL/GenBank/DDBJ databases">
        <authorList>
            <consortium name="Genoscope - CEA"/>
            <person name="William W."/>
        </authorList>
    </citation>
    <scope>NUCLEOTIDE SEQUENCE</scope>
</reference>
<feature type="domain" description="TIR" evidence="1">
    <location>
        <begin position="13"/>
        <end position="41"/>
    </location>
</feature>
<dbReference type="GO" id="GO:0007165">
    <property type="term" value="P:signal transduction"/>
    <property type="evidence" value="ECO:0007669"/>
    <property type="project" value="InterPro"/>
</dbReference>
<accession>A0A3P6FLI2</accession>